<dbReference type="Pfam" id="PF08031">
    <property type="entry name" value="BBE"/>
    <property type="match status" value="1"/>
</dbReference>
<dbReference type="PROSITE" id="PS51387">
    <property type="entry name" value="FAD_PCMH"/>
    <property type="match status" value="1"/>
</dbReference>
<organism evidence="7 8">
    <name type="scientific">Penicillium daleae</name>
    <dbReference type="NCBI Taxonomy" id="63821"/>
    <lineage>
        <taxon>Eukaryota</taxon>
        <taxon>Fungi</taxon>
        <taxon>Dikarya</taxon>
        <taxon>Ascomycota</taxon>
        <taxon>Pezizomycotina</taxon>
        <taxon>Eurotiomycetes</taxon>
        <taxon>Eurotiomycetidae</taxon>
        <taxon>Eurotiales</taxon>
        <taxon>Aspergillaceae</taxon>
        <taxon>Penicillium</taxon>
    </lineage>
</organism>
<comment type="similarity">
    <text evidence="2">Belongs to the oxygen-dependent FAD-linked oxidoreductase family.</text>
</comment>
<keyword evidence="4" id="KW-0274">FAD</keyword>
<evidence type="ECO:0000313" key="8">
    <source>
        <dbReference type="Proteomes" id="UP001213681"/>
    </source>
</evidence>
<comment type="cofactor">
    <cofactor evidence="1">
        <name>FAD</name>
        <dbReference type="ChEBI" id="CHEBI:57692"/>
    </cofactor>
</comment>
<dbReference type="InterPro" id="IPR016166">
    <property type="entry name" value="FAD-bd_PCMH"/>
</dbReference>
<protein>
    <recommendedName>
        <fullName evidence="6">FAD-binding PCMH-type domain-containing protein</fullName>
    </recommendedName>
</protein>
<dbReference type="InterPro" id="IPR050416">
    <property type="entry name" value="FAD-linked_Oxidoreductase"/>
</dbReference>
<dbReference type="GO" id="GO:0016491">
    <property type="term" value="F:oxidoreductase activity"/>
    <property type="evidence" value="ECO:0007669"/>
    <property type="project" value="UniProtKB-KW"/>
</dbReference>
<dbReference type="SUPFAM" id="SSF56176">
    <property type="entry name" value="FAD-binding/transporter-associated domain-like"/>
    <property type="match status" value="1"/>
</dbReference>
<keyword evidence="5" id="KW-0560">Oxidoreductase</keyword>
<sequence>MLFPFPFRSSPVRHIYHYASHLRRAIHGYPTMRNPLNSPYNCTEVQERWKLSAYHASWPESVSYSIFTNNSCLPPGSSGFTEERGCSIGGLPQYVVDATEGEQIAKAMAWASKRNIRIVIKSTGHDFNGWSTGAYTLSIWTHNFRNMEHKTDWRIPGSKDTLDVLICGGGTLLGFRVHCSNRSVVGAEDVRVGLGGQLTNGGHGVLSIHHGLSSDHIYQATVVTSEGRILVANDEQNQDIFWAIRGAGGGQFGVVTKFVIKTNPIPENAVSSALTFYARDTSRPMEDAAWAAFADFASQFPDLMDGGVTGTVDSITGKMAQKYLHLPQAVAGPAVSAKLFAFNTTVGSMRDMLRKLVTRLHAASKGNLTVTVTEPFSEDFRSFAAPEFLSSNFAGSSRIYTGRLLGRVELSDISKEDLNKYLRQISVAENPEDRNLLRFDLQAGPGPAQVPRKRWASENWSWRTAYTLTMAWGAQINSTDDPRESLAAAAEWFEKKKEPVWRKWAPDIGAYMNAANGFSRTWKHDFYGPKYDRLLEIKRKYDPTESLWAYSGVGSDKWKYDLHTGLLCQVNPERNFGEMETEIVSGITRTL</sequence>
<proteinExistence type="inferred from homology"/>
<evidence type="ECO:0000256" key="5">
    <source>
        <dbReference type="ARBA" id="ARBA00023002"/>
    </source>
</evidence>
<dbReference type="InterPro" id="IPR036318">
    <property type="entry name" value="FAD-bd_PCMH-like_sf"/>
</dbReference>
<feature type="domain" description="FAD-binding PCMH-type" evidence="6">
    <location>
        <begin position="88"/>
        <end position="265"/>
    </location>
</feature>
<dbReference type="Proteomes" id="UP001213681">
    <property type="component" value="Unassembled WGS sequence"/>
</dbReference>
<gene>
    <name evidence="7" type="ORF">N7458_011705</name>
</gene>
<dbReference type="EMBL" id="JAPVEA010000009">
    <property type="protein sequence ID" value="KAJ5432549.1"/>
    <property type="molecule type" value="Genomic_DNA"/>
</dbReference>
<name>A0AAD6BVK8_9EURO</name>
<accession>A0AAD6BVK8</accession>
<evidence type="ECO:0000256" key="2">
    <source>
        <dbReference type="ARBA" id="ARBA00005466"/>
    </source>
</evidence>
<dbReference type="Gene3D" id="3.30.465.10">
    <property type="match status" value="1"/>
</dbReference>
<dbReference type="PANTHER" id="PTHR42973">
    <property type="entry name" value="BINDING OXIDOREDUCTASE, PUTATIVE (AFU_ORTHOLOGUE AFUA_1G17690)-RELATED"/>
    <property type="match status" value="1"/>
</dbReference>
<dbReference type="GO" id="GO:0071949">
    <property type="term" value="F:FAD binding"/>
    <property type="evidence" value="ECO:0007669"/>
    <property type="project" value="InterPro"/>
</dbReference>
<comment type="caution">
    <text evidence="7">The sequence shown here is derived from an EMBL/GenBank/DDBJ whole genome shotgun (WGS) entry which is preliminary data.</text>
</comment>
<reference evidence="7" key="2">
    <citation type="journal article" date="2023" name="IMA Fungus">
        <title>Comparative genomic study of the Penicillium genus elucidates a diverse pangenome and 15 lateral gene transfer events.</title>
        <authorList>
            <person name="Petersen C."/>
            <person name="Sorensen T."/>
            <person name="Nielsen M.R."/>
            <person name="Sondergaard T.E."/>
            <person name="Sorensen J.L."/>
            <person name="Fitzpatrick D.A."/>
            <person name="Frisvad J.C."/>
            <person name="Nielsen K.L."/>
        </authorList>
    </citation>
    <scope>NUCLEOTIDE SEQUENCE</scope>
    <source>
        <strain evidence="7">IBT 16125</strain>
    </source>
</reference>
<evidence type="ECO:0000256" key="4">
    <source>
        <dbReference type="ARBA" id="ARBA00022827"/>
    </source>
</evidence>
<evidence type="ECO:0000256" key="1">
    <source>
        <dbReference type="ARBA" id="ARBA00001974"/>
    </source>
</evidence>
<reference evidence="7" key="1">
    <citation type="submission" date="2022-12" db="EMBL/GenBank/DDBJ databases">
        <authorList>
            <person name="Petersen C."/>
        </authorList>
    </citation>
    <scope>NUCLEOTIDE SEQUENCE</scope>
    <source>
        <strain evidence="7">IBT 16125</strain>
    </source>
</reference>
<dbReference type="RefSeq" id="XP_056759841.1">
    <property type="nucleotide sequence ID" value="XM_056915087.1"/>
</dbReference>
<keyword evidence="8" id="KW-1185">Reference proteome</keyword>
<evidence type="ECO:0000256" key="3">
    <source>
        <dbReference type="ARBA" id="ARBA00022630"/>
    </source>
</evidence>
<dbReference type="AlphaFoldDB" id="A0AAD6BVK8"/>
<dbReference type="Gene3D" id="3.40.462.20">
    <property type="match status" value="1"/>
</dbReference>
<keyword evidence="3" id="KW-0285">Flavoprotein</keyword>
<dbReference type="InterPro" id="IPR006094">
    <property type="entry name" value="Oxid_FAD_bind_N"/>
</dbReference>
<dbReference type="InterPro" id="IPR012951">
    <property type="entry name" value="BBE"/>
</dbReference>
<dbReference type="PANTHER" id="PTHR42973:SF39">
    <property type="entry name" value="FAD-BINDING PCMH-TYPE DOMAIN-CONTAINING PROTEIN"/>
    <property type="match status" value="1"/>
</dbReference>
<evidence type="ECO:0000259" key="6">
    <source>
        <dbReference type="PROSITE" id="PS51387"/>
    </source>
</evidence>
<dbReference type="GeneID" id="81605330"/>
<dbReference type="InterPro" id="IPR016169">
    <property type="entry name" value="FAD-bd_PCMH_sub2"/>
</dbReference>
<dbReference type="Pfam" id="PF01565">
    <property type="entry name" value="FAD_binding_4"/>
    <property type="match status" value="1"/>
</dbReference>
<evidence type="ECO:0000313" key="7">
    <source>
        <dbReference type="EMBL" id="KAJ5432549.1"/>
    </source>
</evidence>